<dbReference type="InterPro" id="IPR007487">
    <property type="entry name" value="ABC_transpt-TYRBP-like"/>
</dbReference>
<gene>
    <name evidence="1" type="ORF">PPG34_11855</name>
</gene>
<protein>
    <submittedName>
        <fullName evidence="1">ABC transporter substrate-binding protein</fullName>
    </submittedName>
</protein>
<name>A0ABU3K9I4_9BACT</name>
<dbReference type="EMBL" id="JAQOUE010000001">
    <property type="protein sequence ID" value="MDT7043050.1"/>
    <property type="molecule type" value="Genomic_DNA"/>
</dbReference>
<dbReference type="PANTHER" id="PTHR35271:SF1">
    <property type="entry name" value="ABC TRANSPORTER, SUBSTRATE-BINDING LIPOPROTEIN"/>
    <property type="match status" value="1"/>
</dbReference>
<sequence length="303" mass="32698">MLVWVFFLAGLVWTGAQEPVWGQDVVVLKSADVGAYNAAASALKESLSPEVEIVEYDLQGDLTQGRKLGKKIRATSARLVVAIGLKAALAAKLEVLDIPIISCLVLDPNKYDLARQNLTGVSLRIPIQTQFALIRNLVPDSKRIGVLFDPTKTNGTIEEAMPLAKRQGLELISSPVTSPQDVPDKLRSLVSNIDVLWLIPDSTVLTEDSLEFLLHTTSEVRVPVVGFSSGLVRSGALAGLYINYAEVGKQVAGLAQKILQGQSIPQGTVLPPERVSLAINKQIAEYLGISISPLLLRDAEEVF</sequence>
<dbReference type="Gene3D" id="3.40.50.2300">
    <property type="match status" value="2"/>
</dbReference>
<dbReference type="RefSeq" id="WP_313833532.1">
    <property type="nucleotide sequence ID" value="NZ_JAQOUE010000001.1"/>
</dbReference>
<proteinExistence type="predicted"/>
<keyword evidence="2" id="KW-1185">Reference proteome</keyword>
<dbReference type="Proteomes" id="UP001250932">
    <property type="component" value="Unassembled WGS sequence"/>
</dbReference>
<comment type="caution">
    <text evidence="1">The sequence shown here is derived from an EMBL/GenBank/DDBJ whole genome shotgun (WGS) entry which is preliminary data.</text>
</comment>
<organism evidence="1 2">
    <name type="scientific">Candidatus Nitronereus thalassa</name>
    <dbReference type="NCBI Taxonomy" id="3020898"/>
    <lineage>
        <taxon>Bacteria</taxon>
        <taxon>Pseudomonadati</taxon>
        <taxon>Nitrospirota</taxon>
        <taxon>Nitrospiria</taxon>
        <taxon>Nitrospirales</taxon>
        <taxon>Nitrospiraceae</taxon>
        <taxon>Candidatus Nitronereus</taxon>
    </lineage>
</organism>
<dbReference type="Pfam" id="PF04392">
    <property type="entry name" value="ABC_sub_bind"/>
    <property type="match status" value="1"/>
</dbReference>
<dbReference type="PANTHER" id="PTHR35271">
    <property type="entry name" value="ABC TRANSPORTER, SUBSTRATE-BINDING LIPOPROTEIN-RELATED"/>
    <property type="match status" value="1"/>
</dbReference>
<dbReference type="CDD" id="cd06325">
    <property type="entry name" value="PBP1_ABC_unchar_transporter"/>
    <property type="match status" value="1"/>
</dbReference>
<evidence type="ECO:0000313" key="1">
    <source>
        <dbReference type="EMBL" id="MDT7043050.1"/>
    </source>
</evidence>
<reference evidence="1 2" key="1">
    <citation type="journal article" date="2023" name="ISME J.">
        <title>Cultivation and genomic characterization of novel and ubiquitous marine nitrite-oxidizing bacteria from the Nitrospirales.</title>
        <authorList>
            <person name="Mueller A.J."/>
            <person name="Daebeler A."/>
            <person name="Herbold C.W."/>
            <person name="Kirkegaard R.H."/>
            <person name="Daims H."/>
        </authorList>
    </citation>
    <scope>NUCLEOTIDE SEQUENCE [LARGE SCALE GENOMIC DNA]</scope>
    <source>
        <strain evidence="1 2">EB</strain>
    </source>
</reference>
<evidence type="ECO:0000313" key="2">
    <source>
        <dbReference type="Proteomes" id="UP001250932"/>
    </source>
</evidence>
<accession>A0ABU3K9I4</accession>